<accession>A0A2G5VCS8</accession>
<evidence type="ECO:0000313" key="2">
    <source>
        <dbReference type="EMBL" id="PIC49563.1"/>
    </source>
</evidence>
<keyword evidence="1" id="KW-0175">Coiled coil</keyword>
<dbReference type="AlphaFoldDB" id="A0A2G5VCS8"/>
<gene>
    <name evidence="2" type="primary">Cnig_chr_II.g8127</name>
    <name evidence="2" type="ORF">B9Z55_008127</name>
</gene>
<dbReference type="PANTHER" id="PTHR31379:SF1">
    <property type="entry name" value="F-BOX C PROTEIN-RELATED"/>
    <property type="match status" value="1"/>
</dbReference>
<dbReference type="EMBL" id="PDUG01000002">
    <property type="protein sequence ID" value="PIC49563.1"/>
    <property type="molecule type" value="Genomic_DNA"/>
</dbReference>
<name>A0A2G5VCS8_9PELO</name>
<dbReference type="Pfam" id="PF12078">
    <property type="entry name" value="DUF3557"/>
    <property type="match status" value="1"/>
</dbReference>
<protein>
    <submittedName>
        <fullName evidence="2">Uncharacterized protein</fullName>
    </submittedName>
</protein>
<comment type="caution">
    <text evidence="2">The sequence shown here is derived from an EMBL/GenBank/DDBJ whole genome shotgun (WGS) entry which is preliminary data.</text>
</comment>
<evidence type="ECO:0000256" key="1">
    <source>
        <dbReference type="SAM" id="Coils"/>
    </source>
</evidence>
<keyword evidence="3" id="KW-1185">Reference proteome</keyword>
<reference evidence="3" key="1">
    <citation type="submission" date="2017-10" db="EMBL/GenBank/DDBJ databases">
        <title>Rapid genome shrinkage in a self-fertile nematode reveals novel sperm competition proteins.</title>
        <authorList>
            <person name="Yin D."/>
            <person name="Schwarz E.M."/>
            <person name="Thomas C.G."/>
            <person name="Felde R.L."/>
            <person name="Korf I.F."/>
            <person name="Cutter A.D."/>
            <person name="Schartner C.M."/>
            <person name="Ralston E.J."/>
            <person name="Meyer B.J."/>
            <person name="Haag E.S."/>
        </authorList>
    </citation>
    <scope>NUCLEOTIDE SEQUENCE [LARGE SCALE GENOMIC DNA]</scope>
    <source>
        <strain evidence="3">JU1422</strain>
    </source>
</reference>
<proteinExistence type="predicted"/>
<dbReference type="PANTHER" id="PTHR31379">
    <property type="entry name" value="F-BOX C PROTEIN-RELATED-RELATED"/>
    <property type="match status" value="1"/>
</dbReference>
<feature type="coiled-coil region" evidence="1">
    <location>
        <begin position="105"/>
        <end position="152"/>
    </location>
</feature>
<dbReference type="Proteomes" id="UP000230233">
    <property type="component" value="Chromosome II"/>
</dbReference>
<sequence length="393" mass="45554">MIVSDVAAEVVLQYMDTNFRLRFSARNPAFREIEKSYPLHIKNLSLRSVGFKVDGTIYRLGIYRKYKAGEPVHLMAIDYNRKGGVQYDTKIFERYGDNEPEKIYKGSLERDLRELETAKKRLEELRKVKNANAELMNEKENLEVRISFIELRVEISELKCEEFIVLKMSGKERMGLLKVKYTKPLQEVFKDLMDRIFGGRGHHLHVGHLEVLCGFENPLKTVKMQVKNLAVECSVKMSTVNDFFFTDSPPLETATSHIYTHQDHRLLANAKLLIIEVGKFNSVSEFDRRKFSNRRILFKCTDSYQSALVIALYFKKENPAMKSHFSFEVPAKTHQWYKIVMKLANEVTKKDFMEKRFALPATFTIKTDAGADLKLSANKKDDSIVTIDLELIP</sequence>
<organism evidence="2 3">
    <name type="scientific">Caenorhabditis nigoni</name>
    <dbReference type="NCBI Taxonomy" id="1611254"/>
    <lineage>
        <taxon>Eukaryota</taxon>
        <taxon>Metazoa</taxon>
        <taxon>Ecdysozoa</taxon>
        <taxon>Nematoda</taxon>
        <taxon>Chromadorea</taxon>
        <taxon>Rhabditida</taxon>
        <taxon>Rhabditina</taxon>
        <taxon>Rhabditomorpha</taxon>
        <taxon>Rhabditoidea</taxon>
        <taxon>Rhabditidae</taxon>
        <taxon>Peloderinae</taxon>
        <taxon>Caenorhabditis</taxon>
    </lineage>
</organism>
<evidence type="ECO:0000313" key="3">
    <source>
        <dbReference type="Proteomes" id="UP000230233"/>
    </source>
</evidence>
<dbReference type="InterPro" id="IPR021942">
    <property type="entry name" value="DUF3557"/>
</dbReference>